<dbReference type="RefSeq" id="WP_406694986.1">
    <property type="nucleotide sequence ID" value="NZ_CP155447.1"/>
</dbReference>
<keyword evidence="5" id="KW-0411">Iron-sulfur</keyword>
<dbReference type="InterPro" id="IPR012675">
    <property type="entry name" value="Beta-grasp_dom_sf"/>
</dbReference>
<keyword evidence="4" id="KW-0408">Iron</keyword>
<dbReference type="PANTHER" id="PTHR44379">
    <property type="entry name" value="OXIDOREDUCTASE WITH IRON-SULFUR SUBUNIT"/>
    <property type="match status" value="1"/>
</dbReference>
<accession>A0AAU7CB52</accession>
<evidence type="ECO:0000256" key="4">
    <source>
        <dbReference type="ARBA" id="ARBA00023004"/>
    </source>
</evidence>
<reference evidence="7" key="1">
    <citation type="submission" date="2024-05" db="EMBL/GenBank/DDBJ databases">
        <title>Planctomycetes of the genus Singulisphaera possess chitinolytic capabilities.</title>
        <authorList>
            <person name="Ivanova A."/>
        </authorList>
    </citation>
    <scope>NUCLEOTIDE SEQUENCE</scope>
    <source>
        <strain evidence="7">Ch08T</strain>
    </source>
</reference>
<dbReference type="PANTHER" id="PTHR44379:SF2">
    <property type="entry name" value="BLR6218 PROTEIN"/>
    <property type="match status" value="1"/>
</dbReference>
<dbReference type="Gene3D" id="3.10.20.30">
    <property type="match status" value="1"/>
</dbReference>
<dbReference type="SUPFAM" id="SSF54292">
    <property type="entry name" value="2Fe-2S ferredoxin-like"/>
    <property type="match status" value="1"/>
</dbReference>
<sequence>MARVTQLNINGSVHRVDVDPERNLLGVLRDELDLTGSKYGCGEGRCGACTVLVDGQPVRSCTARVGAVGDKPIMTIEGLEQDGRLHPLQQAFLDAGALQCGYCTSGMIMAGVGLLSKAPHPSVAEIVRAMDGNVCRCGTYPRILAAIQKAAESMKGGAR</sequence>
<organism evidence="7">
    <name type="scientific">Singulisphaera sp. Ch08</name>
    <dbReference type="NCBI Taxonomy" id="3120278"/>
    <lineage>
        <taxon>Bacteria</taxon>
        <taxon>Pseudomonadati</taxon>
        <taxon>Planctomycetota</taxon>
        <taxon>Planctomycetia</taxon>
        <taxon>Isosphaerales</taxon>
        <taxon>Isosphaeraceae</taxon>
        <taxon>Singulisphaera</taxon>
    </lineage>
</organism>
<dbReference type="EMBL" id="CP155447">
    <property type="protein sequence ID" value="XBH02244.1"/>
    <property type="molecule type" value="Genomic_DNA"/>
</dbReference>
<keyword evidence="3" id="KW-0560">Oxidoreductase</keyword>
<dbReference type="AlphaFoldDB" id="A0AAU7CB52"/>
<evidence type="ECO:0000259" key="6">
    <source>
        <dbReference type="PROSITE" id="PS51085"/>
    </source>
</evidence>
<keyword evidence="2" id="KW-0479">Metal-binding</keyword>
<dbReference type="Gene3D" id="1.10.150.120">
    <property type="entry name" value="[2Fe-2S]-binding domain"/>
    <property type="match status" value="1"/>
</dbReference>
<dbReference type="GO" id="GO:0051537">
    <property type="term" value="F:2 iron, 2 sulfur cluster binding"/>
    <property type="evidence" value="ECO:0007669"/>
    <property type="project" value="UniProtKB-KW"/>
</dbReference>
<dbReference type="InterPro" id="IPR036010">
    <property type="entry name" value="2Fe-2S_ferredoxin-like_sf"/>
</dbReference>
<feature type="domain" description="2Fe-2S ferredoxin-type" evidence="6">
    <location>
        <begin position="3"/>
        <end position="79"/>
    </location>
</feature>
<dbReference type="InterPro" id="IPR036884">
    <property type="entry name" value="2Fe-2S-bd_dom_sf"/>
</dbReference>
<name>A0AAU7CB52_9BACT</name>
<evidence type="ECO:0000256" key="2">
    <source>
        <dbReference type="ARBA" id="ARBA00022723"/>
    </source>
</evidence>
<dbReference type="FunFam" id="1.10.150.120:FF:000003">
    <property type="entry name" value="Carbon monoxide dehydrogenase, small subunit"/>
    <property type="match status" value="1"/>
</dbReference>
<protein>
    <submittedName>
        <fullName evidence="7">(2Fe-2S)-binding protein</fullName>
    </submittedName>
</protein>
<dbReference type="Pfam" id="PF01799">
    <property type="entry name" value="Fer2_2"/>
    <property type="match status" value="1"/>
</dbReference>
<evidence type="ECO:0000313" key="7">
    <source>
        <dbReference type="EMBL" id="XBH02244.1"/>
    </source>
</evidence>
<dbReference type="PROSITE" id="PS51085">
    <property type="entry name" value="2FE2S_FER_2"/>
    <property type="match status" value="1"/>
</dbReference>
<dbReference type="Pfam" id="PF00111">
    <property type="entry name" value="Fer2"/>
    <property type="match status" value="1"/>
</dbReference>
<dbReference type="InterPro" id="IPR002888">
    <property type="entry name" value="2Fe-2S-bd"/>
</dbReference>
<proteinExistence type="predicted"/>
<evidence type="ECO:0000256" key="1">
    <source>
        <dbReference type="ARBA" id="ARBA00022714"/>
    </source>
</evidence>
<evidence type="ECO:0000256" key="5">
    <source>
        <dbReference type="ARBA" id="ARBA00023014"/>
    </source>
</evidence>
<dbReference type="CDD" id="cd00207">
    <property type="entry name" value="fer2"/>
    <property type="match status" value="1"/>
</dbReference>
<evidence type="ECO:0000256" key="3">
    <source>
        <dbReference type="ARBA" id="ARBA00023002"/>
    </source>
</evidence>
<keyword evidence="1" id="KW-0001">2Fe-2S</keyword>
<dbReference type="InterPro" id="IPR051452">
    <property type="entry name" value="Diverse_Oxidoreductases"/>
</dbReference>
<dbReference type="SUPFAM" id="SSF47741">
    <property type="entry name" value="CO dehydrogenase ISP C-domain like"/>
    <property type="match status" value="1"/>
</dbReference>
<dbReference type="InterPro" id="IPR001041">
    <property type="entry name" value="2Fe-2S_ferredoxin-type"/>
</dbReference>
<dbReference type="PROSITE" id="PS00197">
    <property type="entry name" value="2FE2S_FER_1"/>
    <property type="match status" value="1"/>
</dbReference>
<dbReference type="InterPro" id="IPR006058">
    <property type="entry name" value="2Fe2S_fd_BS"/>
</dbReference>
<gene>
    <name evidence="7" type="ORF">V5E97_28480</name>
</gene>
<dbReference type="GO" id="GO:0046872">
    <property type="term" value="F:metal ion binding"/>
    <property type="evidence" value="ECO:0007669"/>
    <property type="project" value="UniProtKB-KW"/>
</dbReference>
<dbReference type="GO" id="GO:0016491">
    <property type="term" value="F:oxidoreductase activity"/>
    <property type="evidence" value="ECO:0007669"/>
    <property type="project" value="UniProtKB-KW"/>
</dbReference>